<organism evidence="3 4">
    <name type="scientific">Streptomyces tardus</name>
    <dbReference type="NCBI Taxonomy" id="2780544"/>
    <lineage>
        <taxon>Bacteria</taxon>
        <taxon>Bacillati</taxon>
        <taxon>Actinomycetota</taxon>
        <taxon>Actinomycetes</taxon>
        <taxon>Kitasatosporales</taxon>
        <taxon>Streptomycetaceae</taxon>
        <taxon>Streptomyces</taxon>
    </lineage>
</organism>
<evidence type="ECO:0000313" key="4">
    <source>
        <dbReference type="Proteomes" id="UP000694501"/>
    </source>
</evidence>
<keyword evidence="3" id="KW-0413">Isomerase</keyword>
<dbReference type="AlphaFoldDB" id="A0A949JPE2"/>
<dbReference type="PANTHER" id="PTHR40758:SF1">
    <property type="entry name" value="CONSERVED PROTEIN"/>
    <property type="match status" value="1"/>
</dbReference>
<dbReference type="GO" id="GO:0005886">
    <property type="term" value="C:plasma membrane"/>
    <property type="evidence" value="ECO:0007669"/>
    <property type="project" value="TreeGrafter"/>
</dbReference>
<dbReference type="RefSeq" id="WP_211042171.1">
    <property type="nucleotide sequence ID" value="NZ_JAELVF020000001.1"/>
</dbReference>
<feature type="region of interest" description="Disordered" evidence="1">
    <location>
        <begin position="68"/>
        <end position="100"/>
    </location>
</feature>
<feature type="compositionally biased region" description="Basic and acidic residues" evidence="1">
    <location>
        <begin position="77"/>
        <end position="100"/>
    </location>
</feature>
<dbReference type="InterPro" id="IPR024344">
    <property type="entry name" value="MDMPI_metal-binding"/>
</dbReference>
<sequence>MYEYEHDRLCDDILADTDLIGEALTVLGPDRAVPSCPGWTTGRMLIHLHQALSWGATIVEKRATEFLPPSATEEPGEEHAETPGEAHARTHGETHGETHGDWTRRVDSLAHQVSDSDGSLGRDTASQVSWLRAAAERMVTALREAGPHATVWTTFGAQEARFWSSWAAAEVAVHRADLDLVRGRRVRIDTGTALDAVDLWLHAIAAPSAAMFFDPRLAEMRGRGETFGFRAVDAPDPARGLWRVTRTPEGLLTERPAPDRWASDTSPSVTVHGTADELLLLLKRRTRVESSPVTVSGESQLLDHWLDHVLT</sequence>
<dbReference type="Proteomes" id="UP000694501">
    <property type="component" value="Unassembled WGS sequence"/>
</dbReference>
<dbReference type="Pfam" id="PF11716">
    <property type="entry name" value="MDMPI_N"/>
    <property type="match status" value="1"/>
</dbReference>
<evidence type="ECO:0000313" key="3">
    <source>
        <dbReference type="EMBL" id="MBU7597835.1"/>
    </source>
</evidence>
<dbReference type="GO" id="GO:0046872">
    <property type="term" value="F:metal ion binding"/>
    <property type="evidence" value="ECO:0007669"/>
    <property type="project" value="InterPro"/>
</dbReference>
<evidence type="ECO:0000256" key="1">
    <source>
        <dbReference type="SAM" id="MobiDB-lite"/>
    </source>
</evidence>
<feature type="domain" description="Mycothiol-dependent maleylpyruvate isomerase metal-binding" evidence="2">
    <location>
        <begin position="13"/>
        <end position="178"/>
    </location>
</feature>
<reference evidence="3" key="1">
    <citation type="submission" date="2021-06" db="EMBL/GenBank/DDBJ databases">
        <title>Sequencing of actinobacteria type strains.</title>
        <authorList>
            <person name="Nguyen G.-S."/>
            <person name="Wentzel A."/>
        </authorList>
    </citation>
    <scope>NUCLEOTIDE SEQUENCE</scope>
    <source>
        <strain evidence="3">P38-E01</strain>
    </source>
</reference>
<dbReference type="PANTHER" id="PTHR40758">
    <property type="entry name" value="CONSERVED PROTEIN"/>
    <property type="match status" value="1"/>
</dbReference>
<evidence type="ECO:0000259" key="2">
    <source>
        <dbReference type="Pfam" id="PF11716"/>
    </source>
</evidence>
<comment type="caution">
    <text evidence="3">The sequence shown here is derived from an EMBL/GenBank/DDBJ whole genome shotgun (WGS) entry which is preliminary data.</text>
</comment>
<dbReference type="EMBL" id="JAELVF020000001">
    <property type="protein sequence ID" value="MBU7597835.1"/>
    <property type="molecule type" value="Genomic_DNA"/>
</dbReference>
<keyword evidence="4" id="KW-1185">Reference proteome</keyword>
<name>A0A949JPE2_9ACTN</name>
<dbReference type="GO" id="GO:0016853">
    <property type="term" value="F:isomerase activity"/>
    <property type="evidence" value="ECO:0007669"/>
    <property type="project" value="UniProtKB-KW"/>
</dbReference>
<proteinExistence type="predicted"/>
<protein>
    <submittedName>
        <fullName evidence="3">Maleylpyruvate isomerase N-terminal domain-containing protein</fullName>
    </submittedName>
</protein>
<gene>
    <name evidence="3" type="ORF">JGS22_009445</name>
</gene>
<accession>A0A949JPE2</accession>